<evidence type="ECO:0000313" key="3">
    <source>
        <dbReference type="Proteomes" id="UP000289340"/>
    </source>
</evidence>
<organism evidence="2 3">
    <name type="scientific">Glycine soja</name>
    <name type="common">Wild soybean</name>
    <dbReference type="NCBI Taxonomy" id="3848"/>
    <lineage>
        <taxon>Eukaryota</taxon>
        <taxon>Viridiplantae</taxon>
        <taxon>Streptophyta</taxon>
        <taxon>Embryophyta</taxon>
        <taxon>Tracheophyta</taxon>
        <taxon>Spermatophyta</taxon>
        <taxon>Magnoliopsida</taxon>
        <taxon>eudicotyledons</taxon>
        <taxon>Gunneridae</taxon>
        <taxon>Pentapetalae</taxon>
        <taxon>rosids</taxon>
        <taxon>fabids</taxon>
        <taxon>Fabales</taxon>
        <taxon>Fabaceae</taxon>
        <taxon>Papilionoideae</taxon>
        <taxon>50 kb inversion clade</taxon>
        <taxon>NPAAA clade</taxon>
        <taxon>indigoferoid/millettioid clade</taxon>
        <taxon>Phaseoleae</taxon>
        <taxon>Glycine</taxon>
        <taxon>Glycine subgen. Soja</taxon>
    </lineage>
</organism>
<name>A0A445LY85_GLYSO</name>
<evidence type="ECO:0000313" key="2">
    <source>
        <dbReference type="EMBL" id="RZC28277.1"/>
    </source>
</evidence>
<feature type="region of interest" description="Disordered" evidence="1">
    <location>
        <begin position="69"/>
        <end position="127"/>
    </location>
</feature>
<comment type="caution">
    <text evidence="2">The sequence shown here is derived from an EMBL/GenBank/DDBJ whole genome shotgun (WGS) entry which is preliminary data.</text>
</comment>
<evidence type="ECO:0000256" key="1">
    <source>
        <dbReference type="SAM" id="MobiDB-lite"/>
    </source>
</evidence>
<keyword evidence="3" id="KW-1185">Reference proteome</keyword>
<protein>
    <submittedName>
        <fullName evidence="2">Uncharacterized protein</fullName>
    </submittedName>
</protein>
<gene>
    <name evidence="2" type="ORF">D0Y65_000323</name>
</gene>
<proteinExistence type="predicted"/>
<dbReference type="Proteomes" id="UP000289340">
    <property type="component" value="Chromosome 1"/>
</dbReference>
<reference evidence="2 3" key="1">
    <citation type="submission" date="2018-09" db="EMBL/GenBank/DDBJ databases">
        <title>A high-quality reference genome of wild soybean provides a powerful tool to mine soybean genomes.</title>
        <authorList>
            <person name="Xie M."/>
            <person name="Chung C.Y.L."/>
            <person name="Li M.-W."/>
            <person name="Wong F.-L."/>
            <person name="Chan T.-F."/>
            <person name="Lam H.-M."/>
        </authorList>
    </citation>
    <scope>NUCLEOTIDE SEQUENCE [LARGE SCALE GENOMIC DNA]</scope>
    <source>
        <strain evidence="3">cv. W05</strain>
        <tissue evidence="2">Hypocotyl of etiolated seedlings</tissue>
    </source>
</reference>
<sequence length="155" mass="17776">MYYMSKLHLERKRLPATFPFFFLKLCIYIRKKLVEEIHRSPMECNGKQDGQMHEKVCDLVVFPMEKTSKASREASDCKSPSWPRKALPTHYSSLPRPKGKKGWEHKVRPPSKRSNQGRGQKERDVLGTSSQWVALSSHCPSATVCNVKGGELVME</sequence>
<accession>A0A445LY85</accession>
<dbReference type="EMBL" id="QZWG01000001">
    <property type="protein sequence ID" value="RZC28277.1"/>
    <property type="molecule type" value="Genomic_DNA"/>
</dbReference>
<dbReference type="AlphaFoldDB" id="A0A445LY85"/>